<keyword evidence="3" id="KW-1185">Reference proteome</keyword>
<feature type="compositionally biased region" description="Polar residues" evidence="1">
    <location>
        <begin position="229"/>
        <end position="248"/>
    </location>
</feature>
<dbReference type="AlphaFoldDB" id="M1W7I6"/>
<name>M1W7I6_CLAP2</name>
<gene>
    <name evidence="2" type="ORF">CPUR_02160</name>
</gene>
<evidence type="ECO:0000313" key="2">
    <source>
        <dbReference type="EMBL" id="CCE28473.1"/>
    </source>
</evidence>
<dbReference type="VEuPathDB" id="FungiDB:CPUR_02160"/>
<proteinExistence type="predicted"/>
<dbReference type="eggNOG" id="KOG0017">
    <property type="taxonomic scope" value="Eukaryota"/>
</dbReference>
<feature type="compositionally biased region" description="Basic and acidic residues" evidence="1">
    <location>
        <begin position="214"/>
        <end position="228"/>
    </location>
</feature>
<comment type="caution">
    <text evidence="2">The sequence shown here is derived from an EMBL/GenBank/DDBJ whole genome shotgun (WGS) entry which is preliminary data.</text>
</comment>
<dbReference type="EMBL" id="CAGA01000009">
    <property type="protein sequence ID" value="CCE28473.1"/>
    <property type="molecule type" value="Genomic_DNA"/>
</dbReference>
<feature type="region of interest" description="Disordered" evidence="1">
    <location>
        <begin position="212"/>
        <end position="248"/>
    </location>
</feature>
<sequence length="356" mass="40466">MKMLMRSASGRSQRLSNECMLFLALDDCSASLRPVSNDNSIDKMINQSLFNFAEKPQPLDTSLQPKGVAEAALLYDDILDNYKLEKCKNIADYAELSRARNSIYSFDSRWDLPDAILISIFMRGLGPSYKSWNSTFWLHNNLASTKNKDGSETDGFTFREVVDFAQKEEALQSQDDKNEGHALSAHSGRPFCDHCKKPGYRISQLNLLHQVSGKARDDKKAKRNELKTRQTSGPSEPTTQQPLPDTSNQGLISWALPTDIRIWCGYWFQLEDAAFTRCQTSSAFPAYAIKDGWLASWHARMGHLGEDNLKKLVKHVFRYRRSIPDTWIWGSSLLGNNILDDFTGWTQITPLRLLEP</sequence>
<evidence type="ECO:0000313" key="3">
    <source>
        <dbReference type="Proteomes" id="UP000016801"/>
    </source>
</evidence>
<organism evidence="2 3">
    <name type="scientific">Claviceps purpurea (strain 20.1)</name>
    <name type="common">Ergot fungus</name>
    <name type="synonym">Sphacelia segetum</name>
    <dbReference type="NCBI Taxonomy" id="1111077"/>
    <lineage>
        <taxon>Eukaryota</taxon>
        <taxon>Fungi</taxon>
        <taxon>Dikarya</taxon>
        <taxon>Ascomycota</taxon>
        <taxon>Pezizomycotina</taxon>
        <taxon>Sordariomycetes</taxon>
        <taxon>Hypocreomycetidae</taxon>
        <taxon>Hypocreales</taxon>
        <taxon>Clavicipitaceae</taxon>
        <taxon>Claviceps</taxon>
    </lineage>
</organism>
<accession>M1W7I6</accession>
<dbReference type="HOGENOM" id="CLU_778459_0_0_1"/>
<evidence type="ECO:0000256" key="1">
    <source>
        <dbReference type="SAM" id="MobiDB-lite"/>
    </source>
</evidence>
<dbReference type="Proteomes" id="UP000016801">
    <property type="component" value="Unassembled WGS sequence"/>
</dbReference>
<protein>
    <submittedName>
        <fullName evidence="2">Uncharacterized protein</fullName>
    </submittedName>
</protein>
<dbReference type="OrthoDB" id="5022336at2759"/>
<reference evidence="2 3" key="1">
    <citation type="journal article" date="2013" name="PLoS Genet.">
        <title>Plant-symbiotic fungi as chemical engineers: Multi-genome analysis of the Clavicipitaceae reveals dynamics of alkaloid loci.</title>
        <authorList>
            <person name="Schardl C.L."/>
            <person name="Young C.A."/>
            <person name="Hesse U."/>
            <person name="Amyotte S.G."/>
            <person name="Andreeva K."/>
            <person name="Calie P.J."/>
            <person name="Fleetwood D.J."/>
            <person name="Haws D.C."/>
            <person name="Moore N."/>
            <person name="Oeser B."/>
            <person name="Panaccione D.G."/>
            <person name="Schweri K.K."/>
            <person name="Voisey C.R."/>
            <person name="Farman M.L."/>
            <person name="Jaromczyk J.W."/>
            <person name="Roe B.A."/>
            <person name="O'Sullivan D.M."/>
            <person name="Scott B."/>
            <person name="Tudzynski P."/>
            <person name="An Z."/>
            <person name="Arnaoudova E.G."/>
            <person name="Bullock C.T."/>
            <person name="Charlton N.D."/>
            <person name="Chen L."/>
            <person name="Cox M."/>
            <person name="Dinkins R.D."/>
            <person name="Florea S."/>
            <person name="Glenn A.E."/>
            <person name="Gordon A."/>
            <person name="Gueldener U."/>
            <person name="Harris D.R."/>
            <person name="Hollin W."/>
            <person name="Jaromczyk J."/>
            <person name="Johnson R.D."/>
            <person name="Khan A.K."/>
            <person name="Leistner E."/>
            <person name="Leuchtmann A."/>
            <person name="Li C."/>
            <person name="Liu J."/>
            <person name="Liu J."/>
            <person name="Liu M."/>
            <person name="Mace W."/>
            <person name="Machado C."/>
            <person name="Nagabhyru P."/>
            <person name="Pan J."/>
            <person name="Schmid J."/>
            <person name="Sugawara K."/>
            <person name="Steiner U."/>
            <person name="Takach J.E."/>
            <person name="Tanaka E."/>
            <person name="Webb J.S."/>
            <person name="Wilson E.V."/>
            <person name="Wiseman J.L."/>
            <person name="Yoshida R."/>
            <person name="Zeng Z."/>
        </authorList>
    </citation>
    <scope>NUCLEOTIDE SEQUENCE [LARGE SCALE GENOMIC DNA]</scope>
    <source>
        <strain evidence="2 3">20.1</strain>
    </source>
</reference>